<evidence type="ECO:0000313" key="1">
    <source>
        <dbReference type="EMBL" id="EEF26491.1"/>
    </source>
</evidence>
<dbReference type="InParanoid" id="B9TCC3"/>
<gene>
    <name evidence="1" type="ORF">RCOM_2136080</name>
</gene>
<keyword evidence="2" id="KW-1185">Reference proteome</keyword>
<feature type="non-terminal residue" evidence="1">
    <location>
        <position position="74"/>
    </location>
</feature>
<reference evidence="2" key="1">
    <citation type="journal article" date="2010" name="Nat. Biotechnol.">
        <title>Draft genome sequence of the oilseed species Ricinus communis.</title>
        <authorList>
            <person name="Chan A.P."/>
            <person name="Crabtree J."/>
            <person name="Zhao Q."/>
            <person name="Lorenzi H."/>
            <person name="Orvis J."/>
            <person name="Puiu D."/>
            <person name="Melake-Berhan A."/>
            <person name="Jones K.M."/>
            <person name="Redman J."/>
            <person name="Chen G."/>
            <person name="Cahoon E.B."/>
            <person name="Gedil M."/>
            <person name="Stanke M."/>
            <person name="Haas B.J."/>
            <person name="Wortman J.R."/>
            <person name="Fraser-Liggett C.M."/>
            <person name="Ravel J."/>
            <person name="Rabinowicz P.D."/>
        </authorList>
    </citation>
    <scope>NUCLEOTIDE SEQUENCE [LARGE SCALE GENOMIC DNA]</scope>
    <source>
        <strain evidence="2">cv. Hale</strain>
    </source>
</reference>
<name>B9TCC3_RICCO</name>
<dbReference type="PANTHER" id="PTHR32472:SF10">
    <property type="entry name" value="DNA REPAIR PROTEIN RADA-LIKE PROTEIN"/>
    <property type="match status" value="1"/>
</dbReference>
<accession>B9TCC3</accession>
<dbReference type="Proteomes" id="UP000008311">
    <property type="component" value="Unassembled WGS sequence"/>
</dbReference>
<dbReference type="AlphaFoldDB" id="B9TCC3"/>
<dbReference type="EMBL" id="EQ977160">
    <property type="protein sequence ID" value="EEF26491.1"/>
    <property type="molecule type" value="Genomic_DNA"/>
</dbReference>
<evidence type="ECO:0000313" key="2">
    <source>
        <dbReference type="Proteomes" id="UP000008311"/>
    </source>
</evidence>
<protein>
    <submittedName>
        <fullName evidence="1">Uncharacterized protein</fullName>
    </submittedName>
</protein>
<sequence>MSQSGLQSVSNPSEIFLSEQYLGSEVLVGLAIAVIMDGSQSFLIEIQALCATGSSVSRHVNGIQASRADMIISV</sequence>
<dbReference type="STRING" id="3988.B9TCC3"/>
<organism evidence="1 2">
    <name type="scientific">Ricinus communis</name>
    <name type="common">Castor bean</name>
    <dbReference type="NCBI Taxonomy" id="3988"/>
    <lineage>
        <taxon>Eukaryota</taxon>
        <taxon>Viridiplantae</taxon>
        <taxon>Streptophyta</taxon>
        <taxon>Embryophyta</taxon>
        <taxon>Tracheophyta</taxon>
        <taxon>Spermatophyta</taxon>
        <taxon>Magnoliopsida</taxon>
        <taxon>eudicotyledons</taxon>
        <taxon>Gunneridae</taxon>
        <taxon>Pentapetalae</taxon>
        <taxon>rosids</taxon>
        <taxon>fabids</taxon>
        <taxon>Malpighiales</taxon>
        <taxon>Euphorbiaceae</taxon>
        <taxon>Acalyphoideae</taxon>
        <taxon>Acalypheae</taxon>
        <taxon>Ricinus</taxon>
    </lineage>
</organism>
<proteinExistence type="predicted"/>
<dbReference type="PANTHER" id="PTHR32472">
    <property type="entry name" value="DNA REPAIR PROTEIN RADA"/>
    <property type="match status" value="1"/>
</dbReference>